<dbReference type="Pfam" id="PF01590">
    <property type="entry name" value="GAF"/>
    <property type="match status" value="1"/>
</dbReference>
<keyword evidence="5" id="KW-0716">Sensory transduction</keyword>
<gene>
    <name evidence="12" type="primary">bphP</name>
    <name evidence="13" type="ORF">GNQ48_26105</name>
    <name evidence="14" type="ORF">L4V69_07740</name>
    <name evidence="12" type="ORF">PAERUG_P19_London_7_VIM_2_05_10_01580</name>
</gene>
<dbReference type="EMBL" id="WOAD01000030">
    <property type="protein sequence ID" value="MUI38485.1"/>
    <property type="molecule type" value="Genomic_DNA"/>
</dbReference>
<dbReference type="Pfam" id="PF00512">
    <property type="entry name" value="HisKA"/>
    <property type="match status" value="1"/>
</dbReference>
<comment type="similarity">
    <text evidence="2">In the N-terminal section; belongs to the phytochrome family.</text>
</comment>
<dbReference type="Proteomes" id="UP000433532">
    <property type="component" value="Unassembled WGS sequence"/>
</dbReference>
<dbReference type="InterPro" id="IPR005467">
    <property type="entry name" value="His_kinase_dom"/>
</dbReference>
<dbReference type="PANTHER" id="PTHR42878:SF15">
    <property type="entry name" value="BACTERIOPHYTOCHROME"/>
    <property type="match status" value="1"/>
</dbReference>
<dbReference type="InterPro" id="IPR043150">
    <property type="entry name" value="Phytochrome_PHY_sf"/>
</dbReference>
<dbReference type="Pfam" id="PF08446">
    <property type="entry name" value="PAS_2"/>
    <property type="match status" value="1"/>
</dbReference>
<evidence type="ECO:0000256" key="1">
    <source>
        <dbReference type="ARBA" id="ARBA00000085"/>
    </source>
</evidence>
<dbReference type="InterPro" id="IPR013654">
    <property type="entry name" value="PAS_2"/>
</dbReference>
<dbReference type="CDD" id="cd00082">
    <property type="entry name" value="HisKA"/>
    <property type="match status" value="1"/>
</dbReference>
<comment type="catalytic activity">
    <reaction evidence="1">
        <text>ATP + protein L-histidine = ADP + protein N-phospho-L-histidine.</text>
        <dbReference type="EC" id="2.7.13.3"/>
    </reaction>
</comment>
<dbReference type="GO" id="GO:0006355">
    <property type="term" value="P:regulation of DNA-templated transcription"/>
    <property type="evidence" value="ECO:0007669"/>
    <property type="project" value="InterPro"/>
</dbReference>
<reference evidence="13 16" key="3">
    <citation type="submission" date="2019-11" db="EMBL/GenBank/DDBJ databases">
        <title>Genomes of ocular Pseudomonas aeruginosa isolates.</title>
        <authorList>
            <person name="Khan M."/>
            <person name="Rice S.A."/>
            <person name="Willcox M.D.P."/>
            <person name="Stapleton F."/>
        </authorList>
    </citation>
    <scope>NUCLEOTIDE SEQUENCE [LARGE SCALE GENOMIC DNA]</scope>
    <source>
        <strain evidence="13 16">PA221</strain>
    </source>
</reference>
<dbReference type="Gene3D" id="3.30.450.40">
    <property type="match status" value="1"/>
</dbReference>
<sequence length="728" mass="80887">MTSITPVTLANCEDEPIHVPGAIQPHGALIALRADGMVLAASENIQALLGFVASPGSYLTQEQVGPEVLRMLEEGLTGNGPWSNSVETRIGEHLFDVIGHSYKEVFYLEFEIRTADTLSITSFTLNAQRIIAQVQLHNDTASLLSNVTDELRRMTGYDRVMAYRFRHDDSGEVVAESRREDLESYLGQRYPASDIPAQARRLYIQNPIRLIADVAYTPMRVFPALNPETNESFDLSYSVLRSVSPIHCEYLTNMGVRASMSISIVVGGKLWGLFSCHHMSPKLIPYPVRMSFQIFSQVCSAIVERLEQGRIAELLRVSTERRLALARRARDADDLFGALAHPDDGIAALIPCDGALVMLGGRTLSIRGDFERQAGNVLQRLQRDPERDIYHTDNWPQPSEDSPDGGDCCGVLAIRFHRQESGWIFWFRHEEVHRIRWGGKPEKLLTIGPSGPRLTPRGSFEAWEEVVRGHSTPWSETDLAIAEKLRLDLMELCLNHAAEVDRMRQRLIAVLGHDLRNPLQSISMAAALLSSSDTRTTELRQHISASSSRMERLVSQILDMSRLQSGIGLTVNPVDTDVSQLVQQIVCETDVAYPGLVIEIAIDPQVRAVVDPDRYAQVAANLLSNARHHGLPGRPVLVTLTRQGDEVCLSVLNETSGLSEAQLANLFEPFKRESADNQRNRNGLGIGLYISQAIAQAHQGRIDVDCRDDVITFCLRLPVRQAETGSSS</sequence>
<evidence type="ECO:0000256" key="5">
    <source>
        <dbReference type="ARBA" id="ARBA00022606"/>
    </source>
</evidence>
<evidence type="ECO:0000313" key="12">
    <source>
        <dbReference type="EMBL" id="CRO42123.1"/>
    </source>
</evidence>
<evidence type="ECO:0000259" key="11">
    <source>
        <dbReference type="PROSITE" id="PS50109"/>
    </source>
</evidence>
<reference evidence="12" key="2">
    <citation type="submission" date="2015-06" db="EMBL/GenBank/DDBJ databases">
        <authorList>
            <person name="Radhakrishnan R."/>
            <person name="Underwood A."/>
            <person name="Al-Shahib A."/>
        </authorList>
    </citation>
    <scope>NUCLEOTIDE SEQUENCE</scope>
    <source>
        <strain evidence="12">P19_London_7_VIM_2_05_10</strain>
    </source>
</reference>
<dbReference type="GO" id="GO:0009881">
    <property type="term" value="F:photoreceptor activity"/>
    <property type="evidence" value="ECO:0007669"/>
    <property type="project" value="UniProtKB-KW"/>
</dbReference>
<dbReference type="InterPro" id="IPR036890">
    <property type="entry name" value="HATPase_C_sf"/>
</dbReference>
<accession>A0A0F6U9V1</accession>
<dbReference type="PROSITE" id="PS50109">
    <property type="entry name" value="HIS_KIN"/>
    <property type="match status" value="1"/>
</dbReference>
<dbReference type="AlphaFoldDB" id="A0A0F6U9V1"/>
<dbReference type="SUPFAM" id="SSF55785">
    <property type="entry name" value="PYP-like sensor domain (PAS domain)"/>
    <property type="match status" value="1"/>
</dbReference>
<dbReference type="InterPro" id="IPR036097">
    <property type="entry name" value="HisK_dim/P_sf"/>
</dbReference>
<keyword evidence="9" id="KW-0675">Receptor</keyword>
<evidence type="ECO:0000256" key="6">
    <source>
        <dbReference type="ARBA" id="ARBA00022679"/>
    </source>
</evidence>
<dbReference type="EC" id="2.7.13.3" evidence="3"/>
<dbReference type="Gene3D" id="3.30.565.10">
    <property type="entry name" value="Histidine kinase-like ATPase, C-terminal domain"/>
    <property type="match status" value="1"/>
</dbReference>
<dbReference type="GO" id="GO:0000155">
    <property type="term" value="F:phosphorelay sensor kinase activity"/>
    <property type="evidence" value="ECO:0007669"/>
    <property type="project" value="InterPro"/>
</dbReference>
<proteinExistence type="inferred from homology"/>
<dbReference type="Proteomes" id="UP001297540">
    <property type="component" value="Chromosome"/>
</dbReference>
<dbReference type="InterPro" id="IPR029016">
    <property type="entry name" value="GAF-like_dom_sf"/>
</dbReference>
<dbReference type="SUPFAM" id="SSF47384">
    <property type="entry name" value="Homodimeric domain of signal transducing histidine kinase"/>
    <property type="match status" value="1"/>
</dbReference>
<keyword evidence="7" id="KW-0418">Kinase</keyword>
<evidence type="ECO:0000313" key="16">
    <source>
        <dbReference type="Proteomes" id="UP000433532"/>
    </source>
</evidence>
<dbReference type="Gene3D" id="3.30.450.20">
    <property type="entry name" value="PAS domain"/>
    <property type="match status" value="1"/>
</dbReference>
<keyword evidence="8" id="KW-0157">Chromophore</keyword>
<dbReference type="Pfam" id="PF00360">
    <property type="entry name" value="PHY"/>
    <property type="match status" value="1"/>
</dbReference>
<dbReference type="Pfam" id="PF02518">
    <property type="entry name" value="HATPase_c"/>
    <property type="match status" value="1"/>
</dbReference>
<dbReference type="Gene3D" id="3.30.450.270">
    <property type="match status" value="1"/>
</dbReference>
<dbReference type="SUPFAM" id="SSF55874">
    <property type="entry name" value="ATPase domain of HSP90 chaperone/DNA topoisomerase II/histidine kinase"/>
    <property type="match status" value="1"/>
</dbReference>
<dbReference type="PRINTS" id="PR01033">
    <property type="entry name" value="PHYTOCHROME"/>
</dbReference>
<evidence type="ECO:0000313" key="13">
    <source>
        <dbReference type="EMBL" id="MUI38485.1"/>
    </source>
</evidence>
<dbReference type="SMART" id="SM00387">
    <property type="entry name" value="HATPase_c"/>
    <property type="match status" value="1"/>
</dbReference>
<feature type="domain" description="Phytochrome chromophore attachment site" evidence="10">
    <location>
        <begin position="139"/>
        <end position="297"/>
    </location>
</feature>
<dbReference type="PROSITE" id="PS50046">
    <property type="entry name" value="PHYTOCHROME_2"/>
    <property type="match status" value="1"/>
</dbReference>
<name>A0A0F6U9V1_PSEAI</name>
<feature type="domain" description="Histidine kinase" evidence="11">
    <location>
        <begin position="510"/>
        <end position="721"/>
    </location>
</feature>
<evidence type="ECO:0000259" key="10">
    <source>
        <dbReference type="PROSITE" id="PS50046"/>
    </source>
</evidence>
<dbReference type="InterPro" id="IPR003594">
    <property type="entry name" value="HATPase_dom"/>
</dbReference>
<dbReference type="PANTHER" id="PTHR42878">
    <property type="entry name" value="TWO-COMPONENT HISTIDINE KINASE"/>
    <property type="match status" value="1"/>
</dbReference>
<dbReference type="GO" id="GO:0009584">
    <property type="term" value="P:detection of visible light"/>
    <property type="evidence" value="ECO:0007669"/>
    <property type="project" value="InterPro"/>
</dbReference>
<evidence type="ECO:0000313" key="15">
    <source>
        <dbReference type="Proteomes" id="UP000045039"/>
    </source>
</evidence>
<dbReference type="InterPro" id="IPR001294">
    <property type="entry name" value="Phytochrome"/>
</dbReference>
<keyword evidence="4" id="KW-0600">Photoreceptor protein</keyword>
<dbReference type="InterPro" id="IPR003018">
    <property type="entry name" value="GAF"/>
</dbReference>
<dbReference type="GO" id="GO:0007234">
    <property type="term" value="P:osmosensory signaling via phosphorelay pathway"/>
    <property type="evidence" value="ECO:0007669"/>
    <property type="project" value="TreeGrafter"/>
</dbReference>
<evidence type="ECO:0000256" key="8">
    <source>
        <dbReference type="ARBA" id="ARBA00022991"/>
    </source>
</evidence>
<dbReference type="RefSeq" id="WP_003093437.1">
    <property type="nucleotide sequence ID" value="NZ_AP017302.1"/>
</dbReference>
<dbReference type="GO" id="GO:0000156">
    <property type="term" value="F:phosphorelay response regulator activity"/>
    <property type="evidence" value="ECO:0007669"/>
    <property type="project" value="TreeGrafter"/>
</dbReference>
<protein>
    <recommendedName>
        <fullName evidence="3">histidine kinase</fullName>
        <ecNumber evidence="3">2.7.13.3</ecNumber>
    </recommendedName>
</protein>
<dbReference type="SMART" id="SM00065">
    <property type="entry name" value="GAF"/>
    <property type="match status" value="1"/>
</dbReference>
<dbReference type="SMART" id="SM00388">
    <property type="entry name" value="HisKA"/>
    <property type="match status" value="1"/>
</dbReference>
<dbReference type="InterPro" id="IPR050351">
    <property type="entry name" value="BphY/WalK/GraS-like"/>
</dbReference>
<dbReference type="EMBL" id="CVVU01000088">
    <property type="protein sequence ID" value="CRO42123.1"/>
    <property type="molecule type" value="Genomic_DNA"/>
</dbReference>
<dbReference type="EMBL" id="CP136986">
    <property type="protein sequence ID" value="WOS79023.1"/>
    <property type="molecule type" value="Genomic_DNA"/>
</dbReference>
<keyword evidence="6 12" id="KW-0808">Transferase</keyword>
<dbReference type="InterPro" id="IPR003661">
    <property type="entry name" value="HisK_dim/P_dom"/>
</dbReference>
<dbReference type="InterPro" id="IPR016132">
    <property type="entry name" value="Phyto_chromo_attachment"/>
</dbReference>
<evidence type="ECO:0000256" key="3">
    <source>
        <dbReference type="ARBA" id="ARBA00012438"/>
    </source>
</evidence>
<reference evidence="15" key="1">
    <citation type="submission" date="2015-06" db="EMBL/GenBank/DDBJ databases">
        <authorList>
            <person name="Radhakrishnan Rajesh"/>
            <person name="Underwood Anthony"/>
            <person name="Al-Shahib Ali"/>
        </authorList>
    </citation>
    <scope>NUCLEOTIDE SEQUENCE [LARGE SCALE GENOMIC DNA]</scope>
    <source>
        <strain evidence="15">P19_London_7_VIM_2_05_10</strain>
    </source>
</reference>
<reference evidence="14" key="4">
    <citation type="submission" date="2023-06" db="EMBL/GenBank/DDBJ databases">
        <authorList>
            <consortium name="Clinical and Environmental Microbiology Branch: Whole genome sequencing antimicrobial resistance pathogens in the healthcare setting"/>
        </authorList>
    </citation>
    <scope>NUCLEOTIDE SEQUENCE</scope>
    <source>
        <strain evidence="14">2021CK-01020</strain>
    </source>
</reference>
<dbReference type="GO" id="GO:0030295">
    <property type="term" value="F:protein kinase activator activity"/>
    <property type="evidence" value="ECO:0007669"/>
    <property type="project" value="TreeGrafter"/>
</dbReference>
<dbReference type="SUPFAM" id="SSF55781">
    <property type="entry name" value="GAF domain-like"/>
    <property type="match status" value="2"/>
</dbReference>
<evidence type="ECO:0000256" key="9">
    <source>
        <dbReference type="ARBA" id="ARBA00023170"/>
    </source>
</evidence>
<evidence type="ECO:0000256" key="2">
    <source>
        <dbReference type="ARBA" id="ARBA00006402"/>
    </source>
</evidence>
<dbReference type="InterPro" id="IPR013515">
    <property type="entry name" value="Phytochrome_cen-reg"/>
</dbReference>
<dbReference type="Gene3D" id="1.10.287.130">
    <property type="match status" value="1"/>
</dbReference>
<dbReference type="Proteomes" id="UP000045039">
    <property type="component" value="Unassembled WGS sequence"/>
</dbReference>
<reference evidence="14" key="5">
    <citation type="submission" date="2023-10" db="EMBL/GenBank/DDBJ databases">
        <title>Pathogen: clinical or host-associated sample.</title>
        <authorList>
            <person name="Hergert J."/>
            <person name="Casey R."/>
            <person name="Wagner J."/>
            <person name="Young E.L."/>
            <person name="Oakeson K.F."/>
        </authorList>
    </citation>
    <scope>NUCLEOTIDE SEQUENCE</scope>
    <source>
        <strain evidence="14">2021CK-01020</strain>
    </source>
</reference>
<evidence type="ECO:0000256" key="7">
    <source>
        <dbReference type="ARBA" id="ARBA00022777"/>
    </source>
</evidence>
<organism evidence="12 15">
    <name type="scientific">Pseudomonas aeruginosa</name>
    <dbReference type="NCBI Taxonomy" id="287"/>
    <lineage>
        <taxon>Bacteria</taxon>
        <taxon>Pseudomonadati</taxon>
        <taxon>Pseudomonadota</taxon>
        <taxon>Gammaproteobacteria</taxon>
        <taxon>Pseudomonadales</taxon>
        <taxon>Pseudomonadaceae</taxon>
        <taxon>Pseudomonas</taxon>
    </lineage>
</organism>
<evidence type="ECO:0000313" key="14">
    <source>
        <dbReference type="EMBL" id="WOS79023.1"/>
    </source>
</evidence>
<dbReference type="InterPro" id="IPR035965">
    <property type="entry name" value="PAS-like_dom_sf"/>
</dbReference>
<evidence type="ECO:0000256" key="4">
    <source>
        <dbReference type="ARBA" id="ARBA00022543"/>
    </source>
</evidence>